<dbReference type="EMBL" id="VMQU01000036">
    <property type="protein sequence ID" value="TVS90016.1"/>
    <property type="molecule type" value="Genomic_DNA"/>
</dbReference>
<accession>A0A557XVG9</accession>
<dbReference type="Proteomes" id="UP000320513">
    <property type="component" value="Unassembled WGS sequence"/>
</dbReference>
<dbReference type="AlphaFoldDB" id="A0A557XVG9"/>
<feature type="signal peptide" evidence="1">
    <location>
        <begin position="1"/>
        <end position="23"/>
    </location>
</feature>
<organism evidence="3 4">
    <name type="scientific">Mycobacterium helveticum</name>
    <dbReference type="NCBI Taxonomy" id="2592811"/>
    <lineage>
        <taxon>Bacteria</taxon>
        <taxon>Bacillati</taxon>
        <taxon>Actinomycetota</taxon>
        <taxon>Actinomycetes</taxon>
        <taxon>Mycobacteriales</taxon>
        <taxon>Mycobacteriaceae</taxon>
        <taxon>Mycobacterium</taxon>
    </lineage>
</organism>
<dbReference type="Pfam" id="PF05305">
    <property type="entry name" value="DUF732"/>
    <property type="match status" value="1"/>
</dbReference>
<evidence type="ECO:0000256" key="1">
    <source>
        <dbReference type="SAM" id="SignalP"/>
    </source>
</evidence>
<sequence>MRGKLAALMLAALAVAGAPVSHAQPGDAAFVQQLSSEGINISDPPSTVGDEARMICQLLQDHWTIDTVKYSVKSSYPDFSDAQDREFAILAQETFCPDA</sequence>
<feature type="chain" id="PRO_5021706343" evidence="1">
    <location>
        <begin position="24"/>
        <end position="99"/>
    </location>
</feature>
<evidence type="ECO:0000313" key="4">
    <source>
        <dbReference type="Proteomes" id="UP000320513"/>
    </source>
</evidence>
<proteinExistence type="predicted"/>
<comment type="caution">
    <text evidence="3">The sequence shown here is derived from an EMBL/GenBank/DDBJ whole genome shotgun (WGS) entry which is preliminary data.</text>
</comment>
<name>A0A557XVG9_9MYCO</name>
<protein>
    <submittedName>
        <fullName evidence="3">DUF732 domain-containing protein</fullName>
    </submittedName>
</protein>
<keyword evidence="4" id="KW-1185">Reference proteome</keyword>
<evidence type="ECO:0000259" key="2">
    <source>
        <dbReference type="Pfam" id="PF05305"/>
    </source>
</evidence>
<keyword evidence="1" id="KW-0732">Signal</keyword>
<dbReference type="InterPro" id="IPR007969">
    <property type="entry name" value="DUF732"/>
</dbReference>
<feature type="domain" description="DUF732" evidence="2">
    <location>
        <begin position="27"/>
        <end position="98"/>
    </location>
</feature>
<gene>
    <name evidence="3" type="ORF">FPZ47_10785</name>
</gene>
<dbReference type="RefSeq" id="WP_144951090.1">
    <property type="nucleotide sequence ID" value="NZ_VMQU01000036.1"/>
</dbReference>
<reference evidence="3 4" key="1">
    <citation type="submission" date="2019-07" db="EMBL/GenBank/DDBJ databases">
        <title>New Mycobacterium species.</title>
        <authorList>
            <person name="Tortoli E."/>
            <person name="Ghielmetti G."/>
            <person name="Friedel U."/>
            <person name="Trovato A."/>
        </authorList>
    </citation>
    <scope>NUCLEOTIDE SEQUENCE [LARGE SCALE GENOMIC DNA]</scope>
    <source>
        <strain evidence="3 4">16-83</strain>
    </source>
</reference>
<evidence type="ECO:0000313" key="3">
    <source>
        <dbReference type="EMBL" id="TVS90016.1"/>
    </source>
</evidence>